<dbReference type="GO" id="GO:0003824">
    <property type="term" value="F:catalytic activity"/>
    <property type="evidence" value="ECO:0007669"/>
    <property type="project" value="InterPro"/>
</dbReference>
<protein>
    <submittedName>
        <fullName evidence="1">Uncharacterized protein</fullName>
    </submittedName>
</protein>
<comment type="caution">
    <text evidence="1">The sequence shown here is derived from an EMBL/GenBank/DDBJ whole genome shotgun (WGS) entry which is preliminary data.</text>
</comment>
<dbReference type="Gene3D" id="3.20.20.60">
    <property type="entry name" value="Phosphoenolpyruvate-binding domains"/>
    <property type="match status" value="1"/>
</dbReference>
<dbReference type="PANTHER" id="PTHR42905:SF16">
    <property type="entry name" value="CARBOXYPHOSPHONOENOLPYRUVATE PHOSPHONOMUTASE-LIKE PROTEIN (AFU_ORTHOLOGUE AFUA_5G07230)"/>
    <property type="match status" value="1"/>
</dbReference>
<dbReference type="EMBL" id="JAPQKN010000002">
    <property type="protein sequence ID" value="KAJ5168919.1"/>
    <property type="molecule type" value="Genomic_DNA"/>
</dbReference>
<dbReference type="Proteomes" id="UP001149163">
    <property type="component" value="Unassembled WGS sequence"/>
</dbReference>
<reference evidence="1" key="1">
    <citation type="submission" date="2022-11" db="EMBL/GenBank/DDBJ databases">
        <authorList>
            <person name="Petersen C."/>
        </authorList>
    </citation>
    <scope>NUCLEOTIDE SEQUENCE</scope>
    <source>
        <strain evidence="1">IBT 26290</strain>
    </source>
</reference>
<accession>A0A9W9I8V2</accession>
<sequence>MSQPTQNDIAKHLRALHKPGHPLILTNVYDASTATIIASLPAAQAIATASYAVASTLGVPDADLSKSQNLAALQRIVSAANAVNPSLPVTVDLQDGYGDHAALASTIREAIALGAVGCNLEDADSTGRLYPLAEAVARVKTVVDAAAAAGVPDFVLNARTDVLFQAGASIDDAVARGRAFLGAGACTVFVWGGAAGPRGVERGDSAVGARVGGHGECEVELWRGLLGGAGDPPARRGEGECRAGAVEVCDEGV</sequence>
<dbReference type="OrthoDB" id="429143at2759"/>
<keyword evidence="2" id="KW-1185">Reference proteome</keyword>
<evidence type="ECO:0000313" key="2">
    <source>
        <dbReference type="Proteomes" id="UP001149163"/>
    </source>
</evidence>
<dbReference type="RefSeq" id="XP_056545380.1">
    <property type="nucleotide sequence ID" value="XM_056686638.1"/>
</dbReference>
<organism evidence="1 2">
    <name type="scientific">Penicillium canariense</name>
    <dbReference type="NCBI Taxonomy" id="189055"/>
    <lineage>
        <taxon>Eukaryota</taxon>
        <taxon>Fungi</taxon>
        <taxon>Dikarya</taxon>
        <taxon>Ascomycota</taxon>
        <taxon>Pezizomycotina</taxon>
        <taxon>Eurotiomycetes</taxon>
        <taxon>Eurotiomycetidae</taxon>
        <taxon>Eurotiales</taxon>
        <taxon>Aspergillaceae</taxon>
        <taxon>Penicillium</taxon>
    </lineage>
</organism>
<reference evidence="1" key="2">
    <citation type="journal article" date="2023" name="IMA Fungus">
        <title>Comparative genomic study of the Penicillium genus elucidates a diverse pangenome and 15 lateral gene transfer events.</title>
        <authorList>
            <person name="Petersen C."/>
            <person name="Sorensen T."/>
            <person name="Nielsen M.R."/>
            <person name="Sondergaard T.E."/>
            <person name="Sorensen J.L."/>
            <person name="Fitzpatrick D.A."/>
            <person name="Frisvad J.C."/>
            <person name="Nielsen K.L."/>
        </authorList>
    </citation>
    <scope>NUCLEOTIDE SEQUENCE</scope>
    <source>
        <strain evidence="1">IBT 26290</strain>
    </source>
</reference>
<dbReference type="AlphaFoldDB" id="A0A9W9I8V2"/>
<dbReference type="InterPro" id="IPR015813">
    <property type="entry name" value="Pyrv/PenolPyrv_kinase-like_dom"/>
</dbReference>
<dbReference type="GeneID" id="81425814"/>
<dbReference type="Pfam" id="PF13714">
    <property type="entry name" value="PEP_mutase"/>
    <property type="match status" value="1"/>
</dbReference>
<dbReference type="InterPro" id="IPR039556">
    <property type="entry name" value="ICL/PEPM"/>
</dbReference>
<gene>
    <name evidence="1" type="ORF">N7482_004513</name>
</gene>
<evidence type="ECO:0000313" key="1">
    <source>
        <dbReference type="EMBL" id="KAJ5168919.1"/>
    </source>
</evidence>
<dbReference type="CDD" id="cd00377">
    <property type="entry name" value="ICL_PEPM"/>
    <property type="match status" value="1"/>
</dbReference>
<dbReference type="PANTHER" id="PTHR42905">
    <property type="entry name" value="PHOSPHOENOLPYRUVATE CARBOXYLASE"/>
    <property type="match status" value="1"/>
</dbReference>
<name>A0A9W9I8V2_9EURO</name>
<proteinExistence type="predicted"/>
<dbReference type="InterPro" id="IPR040442">
    <property type="entry name" value="Pyrv_kinase-like_dom_sf"/>
</dbReference>
<dbReference type="SUPFAM" id="SSF51621">
    <property type="entry name" value="Phosphoenolpyruvate/pyruvate domain"/>
    <property type="match status" value="1"/>
</dbReference>